<dbReference type="EMBL" id="SNYW01000014">
    <property type="protein sequence ID" value="TDQ77626.1"/>
    <property type="molecule type" value="Genomic_DNA"/>
</dbReference>
<dbReference type="HAMAP" id="MF_01161">
    <property type="entry name" value="tRNA_Ile_lys_synt"/>
    <property type="match status" value="1"/>
</dbReference>
<feature type="binding site" evidence="6">
    <location>
        <begin position="27"/>
        <end position="32"/>
    </location>
    <ligand>
        <name>ATP</name>
        <dbReference type="ChEBI" id="CHEBI:30616"/>
    </ligand>
</feature>
<keyword evidence="1 6" id="KW-0436">Ligase</keyword>
<comment type="similarity">
    <text evidence="6">Belongs to the tRNA(Ile)-lysidine synthase family.</text>
</comment>
<comment type="caution">
    <text evidence="8">The sequence shown here is derived from an EMBL/GenBank/DDBJ whole genome shotgun (WGS) entry which is preliminary data.</text>
</comment>
<dbReference type="EC" id="6.3.4.19" evidence="6"/>
<dbReference type="NCBIfam" id="TIGR02432">
    <property type="entry name" value="lysidine_TilS_N"/>
    <property type="match status" value="1"/>
</dbReference>
<sequence>MSDAGFARVMDCLGPFEARPHIAVAVSGGPDSLALMHLLTAWCRARGGHLTAVTVDHGLRPESGAEAQKVAGWARGIGASAVILTWLGEKPQSGLQAAARQMRYELLTDWCRRADVLHLALAHQADDQRETVAMRQARAGKDEPPGPGLAGMSAITVRHGIRLLRPMLGFCRASIAAYLDRIGQDWIEDPSNRSLRFERVRWRSGLMGRLPDGADIQTAGERRRRLEFAAADLLMCAAEIAPAGYVLLDPVPIRAAAVEVAEWALGQVLMMVGGGSYRPARAALRRDMTVALAGKGVRSLAGCLFGLWRQRLLICRETGAAAGIVEGPGSFMWDRRFRVTCGAGGPAGFPLEIGQLGERGLRELEKTPESSQFLGPIPALARPSLPVFRDATGRLILVPFTGYDPVGCRNELNCRFDPYNSATSIGFTVA</sequence>
<dbReference type="PANTHER" id="PTHR43033:SF5">
    <property type="entry name" value="TRNA(ILE)-LYSIDINE SYNTHETASE"/>
    <property type="match status" value="1"/>
</dbReference>
<comment type="subcellular location">
    <subcellularLocation>
        <location evidence="6">Cytoplasm</location>
    </subcellularLocation>
</comment>
<dbReference type="CDD" id="cd01992">
    <property type="entry name" value="TilS_N"/>
    <property type="match status" value="1"/>
</dbReference>
<accession>A0A4R6WD71</accession>
<evidence type="ECO:0000313" key="9">
    <source>
        <dbReference type="Proteomes" id="UP000295783"/>
    </source>
</evidence>
<evidence type="ECO:0000256" key="1">
    <source>
        <dbReference type="ARBA" id="ARBA00022598"/>
    </source>
</evidence>
<keyword evidence="2 6" id="KW-0819">tRNA processing</keyword>
<evidence type="ECO:0000256" key="3">
    <source>
        <dbReference type="ARBA" id="ARBA00022741"/>
    </source>
</evidence>
<dbReference type="AlphaFoldDB" id="A0A4R6WD71"/>
<reference evidence="8 9" key="1">
    <citation type="submission" date="2019-03" db="EMBL/GenBank/DDBJ databases">
        <title>Genomic Encyclopedia of Type Strains, Phase III (KMG-III): the genomes of soil and plant-associated and newly described type strains.</title>
        <authorList>
            <person name="Whitman W."/>
        </authorList>
    </citation>
    <scope>NUCLEOTIDE SEQUENCE [LARGE SCALE GENOMIC DNA]</scope>
    <source>
        <strain evidence="8 9">CGMCC 1.7660</strain>
    </source>
</reference>
<evidence type="ECO:0000256" key="4">
    <source>
        <dbReference type="ARBA" id="ARBA00022840"/>
    </source>
</evidence>
<keyword evidence="3 6" id="KW-0547">Nucleotide-binding</keyword>
<dbReference type="GO" id="GO:0032267">
    <property type="term" value="F:tRNA(Ile)-lysidine synthase activity"/>
    <property type="evidence" value="ECO:0007669"/>
    <property type="project" value="UniProtKB-EC"/>
</dbReference>
<gene>
    <name evidence="6" type="primary">tilS</name>
    <name evidence="8" type="ORF">A8950_3780</name>
</gene>
<keyword evidence="6" id="KW-0963">Cytoplasm</keyword>
<keyword evidence="9" id="KW-1185">Reference proteome</keyword>
<dbReference type="GO" id="GO:0005524">
    <property type="term" value="F:ATP binding"/>
    <property type="evidence" value="ECO:0007669"/>
    <property type="project" value="UniProtKB-UniRule"/>
</dbReference>
<comment type="catalytic activity">
    <reaction evidence="5 6">
        <text>cytidine(34) in tRNA(Ile2) + L-lysine + ATP = lysidine(34) in tRNA(Ile2) + AMP + diphosphate + H(+)</text>
        <dbReference type="Rhea" id="RHEA:43744"/>
        <dbReference type="Rhea" id="RHEA-COMP:10625"/>
        <dbReference type="Rhea" id="RHEA-COMP:10670"/>
        <dbReference type="ChEBI" id="CHEBI:15378"/>
        <dbReference type="ChEBI" id="CHEBI:30616"/>
        <dbReference type="ChEBI" id="CHEBI:32551"/>
        <dbReference type="ChEBI" id="CHEBI:33019"/>
        <dbReference type="ChEBI" id="CHEBI:82748"/>
        <dbReference type="ChEBI" id="CHEBI:83665"/>
        <dbReference type="ChEBI" id="CHEBI:456215"/>
        <dbReference type="EC" id="6.3.4.19"/>
    </reaction>
</comment>
<keyword evidence="4 6" id="KW-0067">ATP-binding</keyword>
<name>A0A4R6WD71_9PROT</name>
<comment type="function">
    <text evidence="6">Ligates lysine onto the cytidine present at position 34 of the AUA codon-specific tRNA(Ile) that contains the anticodon CAU, in an ATP-dependent manner. Cytidine is converted to lysidine, thus changing the amino acid specificity of the tRNA from methionine to isoleucine.</text>
</comment>
<dbReference type="PANTHER" id="PTHR43033">
    <property type="entry name" value="TRNA(ILE)-LYSIDINE SYNTHASE-RELATED"/>
    <property type="match status" value="1"/>
</dbReference>
<comment type="domain">
    <text evidence="6">The N-terminal region contains the highly conserved SGGXDS motif, predicted to be a P-loop motif involved in ATP binding.</text>
</comment>
<organism evidence="8 9">
    <name type="scientific">Dongia mobilis</name>
    <dbReference type="NCBI Taxonomy" id="578943"/>
    <lineage>
        <taxon>Bacteria</taxon>
        <taxon>Pseudomonadati</taxon>
        <taxon>Pseudomonadota</taxon>
        <taxon>Alphaproteobacteria</taxon>
        <taxon>Rhodospirillales</taxon>
        <taxon>Dongiaceae</taxon>
        <taxon>Dongia</taxon>
    </lineage>
</organism>
<dbReference type="GO" id="GO:0005737">
    <property type="term" value="C:cytoplasm"/>
    <property type="evidence" value="ECO:0007669"/>
    <property type="project" value="UniProtKB-SubCell"/>
</dbReference>
<dbReference type="InterPro" id="IPR011063">
    <property type="entry name" value="TilS/TtcA_N"/>
</dbReference>
<evidence type="ECO:0000256" key="5">
    <source>
        <dbReference type="ARBA" id="ARBA00048539"/>
    </source>
</evidence>
<evidence type="ECO:0000256" key="6">
    <source>
        <dbReference type="HAMAP-Rule" id="MF_01161"/>
    </source>
</evidence>
<dbReference type="InterPro" id="IPR014729">
    <property type="entry name" value="Rossmann-like_a/b/a_fold"/>
</dbReference>
<proteinExistence type="inferred from homology"/>
<dbReference type="InterPro" id="IPR012094">
    <property type="entry name" value="tRNA_Ile_lys_synt"/>
</dbReference>
<dbReference type="Proteomes" id="UP000295783">
    <property type="component" value="Unassembled WGS sequence"/>
</dbReference>
<dbReference type="Pfam" id="PF01171">
    <property type="entry name" value="ATP_bind_3"/>
    <property type="match status" value="1"/>
</dbReference>
<feature type="domain" description="tRNA(Ile)-lysidine/2-thiocytidine synthase N-terminal" evidence="7">
    <location>
        <begin position="22"/>
        <end position="203"/>
    </location>
</feature>
<evidence type="ECO:0000256" key="2">
    <source>
        <dbReference type="ARBA" id="ARBA00022694"/>
    </source>
</evidence>
<evidence type="ECO:0000259" key="7">
    <source>
        <dbReference type="Pfam" id="PF01171"/>
    </source>
</evidence>
<dbReference type="SUPFAM" id="SSF52402">
    <property type="entry name" value="Adenine nucleotide alpha hydrolases-like"/>
    <property type="match status" value="1"/>
</dbReference>
<dbReference type="GO" id="GO:0006400">
    <property type="term" value="P:tRNA modification"/>
    <property type="evidence" value="ECO:0007669"/>
    <property type="project" value="UniProtKB-UniRule"/>
</dbReference>
<evidence type="ECO:0000313" key="8">
    <source>
        <dbReference type="EMBL" id="TDQ77626.1"/>
    </source>
</evidence>
<protein>
    <recommendedName>
        <fullName evidence="6">tRNA(Ile)-lysidine synthase</fullName>
        <ecNumber evidence="6">6.3.4.19</ecNumber>
    </recommendedName>
    <alternativeName>
        <fullName evidence="6">tRNA(Ile)-2-lysyl-cytidine synthase</fullName>
    </alternativeName>
    <alternativeName>
        <fullName evidence="6">tRNA(Ile)-lysidine synthetase</fullName>
    </alternativeName>
</protein>
<dbReference type="Gene3D" id="3.40.50.620">
    <property type="entry name" value="HUPs"/>
    <property type="match status" value="1"/>
</dbReference>
<dbReference type="InterPro" id="IPR012795">
    <property type="entry name" value="tRNA_Ile_lys_synt_N"/>
</dbReference>